<protein>
    <recommendedName>
        <fullName evidence="3">YfhE family protein</fullName>
    </recommendedName>
</protein>
<proteinExistence type="predicted"/>
<organism evidence="1 2">
    <name type="scientific">Pontibacillus marinus BH030004 = DSM 16465</name>
    <dbReference type="NCBI Taxonomy" id="1385511"/>
    <lineage>
        <taxon>Bacteria</taxon>
        <taxon>Bacillati</taxon>
        <taxon>Bacillota</taxon>
        <taxon>Bacilli</taxon>
        <taxon>Bacillales</taxon>
        <taxon>Bacillaceae</taxon>
        <taxon>Pontibacillus</taxon>
    </lineage>
</organism>
<sequence>MKSKARAVREEKSKLSKTQEVLYSKQFDRASKIQRNTKKS</sequence>
<comment type="caution">
    <text evidence="1">The sequence shown here is derived from an EMBL/GenBank/DDBJ whole genome shotgun (WGS) entry which is preliminary data.</text>
</comment>
<evidence type="ECO:0008006" key="3">
    <source>
        <dbReference type="Google" id="ProtNLM"/>
    </source>
</evidence>
<name>A0A0A5G2Z8_9BACI</name>
<dbReference type="Proteomes" id="UP000030403">
    <property type="component" value="Unassembled WGS sequence"/>
</dbReference>
<accession>A0A0A5G2Z8</accession>
<gene>
    <name evidence="1" type="ORF">N783_09915</name>
</gene>
<reference evidence="1 2" key="1">
    <citation type="submission" date="2013-08" db="EMBL/GenBank/DDBJ databases">
        <authorList>
            <person name="Huang J."/>
            <person name="Wang G."/>
        </authorList>
    </citation>
    <scope>NUCLEOTIDE SEQUENCE [LARGE SCALE GENOMIC DNA]</scope>
    <source>
        <strain evidence="1 2">BH030004</strain>
    </source>
</reference>
<dbReference type="RefSeq" id="WP_154657358.1">
    <property type="nucleotide sequence ID" value="NZ_AULJ01000040.1"/>
</dbReference>
<evidence type="ECO:0000313" key="2">
    <source>
        <dbReference type="Proteomes" id="UP000030403"/>
    </source>
</evidence>
<dbReference type="AlphaFoldDB" id="A0A0A5G2Z8"/>
<dbReference type="EMBL" id="AVPF01000024">
    <property type="protein sequence ID" value="KGX87471.1"/>
    <property type="molecule type" value="Genomic_DNA"/>
</dbReference>
<evidence type="ECO:0000313" key="1">
    <source>
        <dbReference type="EMBL" id="KGX87471.1"/>
    </source>
</evidence>
<dbReference type="OrthoDB" id="2940720at2"/>
<keyword evidence="2" id="KW-1185">Reference proteome</keyword>